<evidence type="ECO:0000259" key="2">
    <source>
        <dbReference type="Pfam" id="PF08241"/>
    </source>
</evidence>
<sequence length="267" mass="29077">MPVDVVDLRSFYSSPLGGVARQLLARALSRAWPSAAHLRVLGLGYATPYLPLFADGTERLAAYMPATQGVVNWPSSGLSASALVDPTMLPLADASYDRVLLVHALEHSEAPAEVLSEVWRILTPGGRLLAVVPNRRGPWARMDSTPFGHGQPYSRSQLKALMRQTLFSPELWLDALYVPPSDARLLLRSAWAWEQAGTRLALPFAGVHVVEATKQLYRPITVRAAKPALRLQPALLPSAGATMSPGRSVRAGLGRDADPWSRPRPQR</sequence>
<comment type="caution">
    <text evidence="3">The sequence shown here is derived from an EMBL/GenBank/DDBJ whole genome shotgun (WGS) entry which is preliminary data.</text>
</comment>
<feature type="region of interest" description="Disordered" evidence="1">
    <location>
        <begin position="240"/>
        <end position="267"/>
    </location>
</feature>
<dbReference type="Proteomes" id="UP000637002">
    <property type="component" value="Unassembled WGS sequence"/>
</dbReference>
<keyword evidence="4" id="KW-1185">Reference proteome</keyword>
<accession>A0A916TZ91</accession>
<dbReference type="CDD" id="cd02440">
    <property type="entry name" value="AdoMet_MTases"/>
    <property type="match status" value="1"/>
</dbReference>
<dbReference type="InterPro" id="IPR013216">
    <property type="entry name" value="Methyltransf_11"/>
</dbReference>
<dbReference type="GO" id="GO:0032259">
    <property type="term" value="P:methylation"/>
    <property type="evidence" value="ECO:0007669"/>
    <property type="project" value="UniProtKB-KW"/>
</dbReference>
<reference evidence="3" key="2">
    <citation type="submission" date="2020-09" db="EMBL/GenBank/DDBJ databases">
        <authorList>
            <person name="Sun Q."/>
            <person name="Zhou Y."/>
        </authorList>
    </citation>
    <scope>NUCLEOTIDE SEQUENCE</scope>
    <source>
        <strain evidence="3">CGMCC 1.12919</strain>
    </source>
</reference>
<dbReference type="Pfam" id="PF08241">
    <property type="entry name" value="Methyltransf_11"/>
    <property type="match status" value="1"/>
</dbReference>
<evidence type="ECO:0000313" key="3">
    <source>
        <dbReference type="EMBL" id="GGC46392.1"/>
    </source>
</evidence>
<feature type="domain" description="Methyltransferase type 11" evidence="2">
    <location>
        <begin position="84"/>
        <end position="129"/>
    </location>
</feature>
<name>A0A916TZ91_9HYPH</name>
<dbReference type="InterPro" id="IPR029063">
    <property type="entry name" value="SAM-dependent_MTases_sf"/>
</dbReference>
<protein>
    <submittedName>
        <fullName evidence="3">Methyltransferase type 11</fullName>
    </submittedName>
</protein>
<dbReference type="GO" id="GO:0008757">
    <property type="term" value="F:S-adenosylmethionine-dependent methyltransferase activity"/>
    <property type="evidence" value="ECO:0007669"/>
    <property type="project" value="InterPro"/>
</dbReference>
<gene>
    <name evidence="3" type="ORF">GCM10010994_01920</name>
</gene>
<dbReference type="Gene3D" id="3.40.50.150">
    <property type="entry name" value="Vaccinia Virus protein VP39"/>
    <property type="match status" value="1"/>
</dbReference>
<organism evidence="3 4">
    <name type="scientific">Chelatococcus reniformis</name>
    <dbReference type="NCBI Taxonomy" id="1494448"/>
    <lineage>
        <taxon>Bacteria</taxon>
        <taxon>Pseudomonadati</taxon>
        <taxon>Pseudomonadota</taxon>
        <taxon>Alphaproteobacteria</taxon>
        <taxon>Hyphomicrobiales</taxon>
        <taxon>Chelatococcaceae</taxon>
        <taxon>Chelatococcus</taxon>
    </lineage>
</organism>
<evidence type="ECO:0000256" key="1">
    <source>
        <dbReference type="SAM" id="MobiDB-lite"/>
    </source>
</evidence>
<dbReference type="SUPFAM" id="SSF53335">
    <property type="entry name" value="S-adenosyl-L-methionine-dependent methyltransferases"/>
    <property type="match status" value="1"/>
</dbReference>
<keyword evidence="3" id="KW-0808">Transferase</keyword>
<dbReference type="AlphaFoldDB" id="A0A916TZ91"/>
<evidence type="ECO:0000313" key="4">
    <source>
        <dbReference type="Proteomes" id="UP000637002"/>
    </source>
</evidence>
<keyword evidence="3" id="KW-0489">Methyltransferase</keyword>
<proteinExistence type="predicted"/>
<dbReference type="EMBL" id="BMGG01000001">
    <property type="protein sequence ID" value="GGC46392.1"/>
    <property type="molecule type" value="Genomic_DNA"/>
</dbReference>
<dbReference type="RefSeq" id="WP_188607261.1">
    <property type="nucleotide sequence ID" value="NZ_BMGG01000001.1"/>
</dbReference>
<reference evidence="3" key="1">
    <citation type="journal article" date="2014" name="Int. J. Syst. Evol. Microbiol.">
        <title>Complete genome sequence of Corynebacterium casei LMG S-19264T (=DSM 44701T), isolated from a smear-ripened cheese.</title>
        <authorList>
            <consortium name="US DOE Joint Genome Institute (JGI-PGF)"/>
            <person name="Walter F."/>
            <person name="Albersmeier A."/>
            <person name="Kalinowski J."/>
            <person name="Ruckert C."/>
        </authorList>
    </citation>
    <scope>NUCLEOTIDE SEQUENCE</scope>
    <source>
        <strain evidence="3">CGMCC 1.12919</strain>
    </source>
</reference>